<dbReference type="GO" id="GO:0016301">
    <property type="term" value="F:kinase activity"/>
    <property type="evidence" value="ECO:0007669"/>
    <property type="project" value="UniProtKB-KW"/>
</dbReference>
<feature type="compositionally biased region" description="Polar residues" evidence="1">
    <location>
        <begin position="27"/>
        <end position="41"/>
    </location>
</feature>
<dbReference type="PANTHER" id="PTHR46538">
    <property type="entry name" value="PROTEIN KINASE DOMAIN-CONTAINING PROTEIN"/>
    <property type="match status" value="1"/>
</dbReference>
<feature type="compositionally biased region" description="Polar residues" evidence="1">
    <location>
        <begin position="50"/>
        <end position="59"/>
    </location>
</feature>
<protein>
    <submittedName>
        <fullName evidence="2">Serine threonine kinase 10</fullName>
    </submittedName>
</protein>
<keyword evidence="2" id="KW-0418">Kinase</keyword>
<evidence type="ECO:0000256" key="1">
    <source>
        <dbReference type="SAM" id="MobiDB-lite"/>
    </source>
</evidence>
<dbReference type="InterPro" id="IPR051585">
    <property type="entry name" value="STE20_Ser/Thr_Kinases"/>
</dbReference>
<dbReference type="EMBL" id="JASSZA010000002">
    <property type="protein sequence ID" value="KAK2118586.1"/>
    <property type="molecule type" value="Genomic_DNA"/>
</dbReference>
<feature type="region of interest" description="Disordered" evidence="1">
    <location>
        <begin position="197"/>
        <end position="220"/>
    </location>
</feature>
<sequence>MTVENHTQNSSEVSPLRLNTDKPLKESPSTPLAPSQPQDSVNGPCRQPSGDGSLQTTSPPDVAPGNENGLAVPVPLRKSRPMSMDARIQVAQEKQVAEQGGDRSPAANRSQKASQSRPNSSALETLGGEKLTNGSLEPPAQAAPGPPKGDSDSGSLCTSESMDFGTNLSADLSLNKEMGSLSIKGVTGAAMANQLQAGKGSTVPTGHRDKHGKQLSPDPKLHNKTLKRTRKFVVDGVEVSITTSKIISEDEKKDEEMRFLRQAWEGPPMVVTGWGYGDSRRKDRLFTSAVSASAHAHVIYVD</sequence>
<evidence type="ECO:0000313" key="3">
    <source>
        <dbReference type="Proteomes" id="UP001266305"/>
    </source>
</evidence>
<feature type="compositionally biased region" description="Polar residues" evidence="1">
    <location>
        <begin position="152"/>
        <end position="162"/>
    </location>
</feature>
<dbReference type="PANTHER" id="PTHR46538:SF2">
    <property type="entry name" value="NON-SPECIFIC SERINE_THREONINE PROTEIN KINASE"/>
    <property type="match status" value="1"/>
</dbReference>
<proteinExistence type="predicted"/>
<feature type="compositionally biased region" description="Polar residues" evidence="1">
    <location>
        <begin position="107"/>
        <end position="123"/>
    </location>
</feature>
<feature type="compositionally biased region" description="Polar residues" evidence="1">
    <location>
        <begin position="1"/>
        <end position="13"/>
    </location>
</feature>
<keyword evidence="2" id="KW-0808">Transferase</keyword>
<organism evidence="2 3">
    <name type="scientific">Saguinus oedipus</name>
    <name type="common">Cotton-top tamarin</name>
    <name type="synonym">Oedipomidas oedipus</name>
    <dbReference type="NCBI Taxonomy" id="9490"/>
    <lineage>
        <taxon>Eukaryota</taxon>
        <taxon>Metazoa</taxon>
        <taxon>Chordata</taxon>
        <taxon>Craniata</taxon>
        <taxon>Vertebrata</taxon>
        <taxon>Euteleostomi</taxon>
        <taxon>Mammalia</taxon>
        <taxon>Eutheria</taxon>
        <taxon>Euarchontoglires</taxon>
        <taxon>Primates</taxon>
        <taxon>Haplorrhini</taxon>
        <taxon>Platyrrhini</taxon>
        <taxon>Cebidae</taxon>
        <taxon>Callitrichinae</taxon>
        <taxon>Saguinus</taxon>
    </lineage>
</organism>
<feature type="region of interest" description="Disordered" evidence="1">
    <location>
        <begin position="1"/>
        <end position="162"/>
    </location>
</feature>
<keyword evidence="3" id="KW-1185">Reference proteome</keyword>
<name>A0ABQ9WAE3_SAGOE</name>
<reference evidence="2 3" key="1">
    <citation type="submission" date="2023-05" db="EMBL/GenBank/DDBJ databases">
        <title>B98-5 Cell Line De Novo Hybrid Assembly: An Optical Mapping Approach.</title>
        <authorList>
            <person name="Kananen K."/>
            <person name="Auerbach J.A."/>
            <person name="Kautto E."/>
            <person name="Blachly J.S."/>
        </authorList>
    </citation>
    <scope>NUCLEOTIDE SEQUENCE [LARGE SCALE GENOMIC DNA]</scope>
    <source>
        <strain evidence="2">B95-8</strain>
        <tissue evidence="2">Cell line</tissue>
    </source>
</reference>
<gene>
    <name evidence="2" type="primary">STK10_1</name>
    <name evidence="2" type="ORF">P7K49_005473</name>
</gene>
<comment type="caution">
    <text evidence="2">The sequence shown here is derived from an EMBL/GenBank/DDBJ whole genome shotgun (WGS) entry which is preliminary data.</text>
</comment>
<dbReference type="Proteomes" id="UP001266305">
    <property type="component" value="Unassembled WGS sequence"/>
</dbReference>
<evidence type="ECO:0000313" key="2">
    <source>
        <dbReference type="EMBL" id="KAK2118586.1"/>
    </source>
</evidence>
<accession>A0ABQ9WAE3</accession>